<keyword evidence="4" id="KW-0418">Kinase</keyword>
<dbReference type="SUPFAM" id="SSF56112">
    <property type="entry name" value="Protein kinase-like (PK-like)"/>
    <property type="match status" value="1"/>
</dbReference>
<dbReference type="GO" id="GO:0034272">
    <property type="term" value="C:phosphatidylinositol 3-kinase complex, class III, type II"/>
    <property type="evidence" value="ECO:0007669"/>
    <property type="project" value="TreeGrafter"/>
</dbReference>
<dbReference type="EC" id="2.7.1.137" evidence="1"/>
<feature type="domain" description="PI3K/PI4K catalytic" evidence="7">
    <location>
        <begin position="1402"/>
        <end position="1669"/>
    </location>
</feature>
<feature type="domain" description="PIK helical" evidence="8">
    <location>
        <begin position="800"/>
        <end position="982"/>
    </location>
</feature>
<reference evidence="9 10" key="1">
    <citation type="submission" date="2014-03" db="EMBL/GenBank/DDBJ databases">
        <title>The Genome Sequence of Plasmodium fragile nilgiri.</title>
        <authorList>
            <consortium name="The Broad Institute Genomics Platform"/>
            <consortium name="The Broad Institute Genome Sequencing Center for Infectious Disease"/>
            <person name="Neafsey D."/>
            <person name="Duraisingh M."/>
            <person name="Young S.K."/>
            <person name="Zeng Q."/>
            <person name="Gargeya S."/>
            <person name="Abouelleil A."/>
            <person name="Alvarado L."/>
            <person name="Chapman S.B."/>
            <person name="Gainer-Dewar J."/>
            <person name="Goldberg J."/>
            <person name="Griggs A."/>
            <person name="Gujja S."/>
            <person name="Hansen M."/>
            <person name="Howarth C."/>
            <person name="Imamovic A."/>
            <person name="Larimer J."/>
            <person name="Pearson M."/>
            <person name="Poon T.W."/>
            <person name="Priest M."/>
            <person name="Roberts A."/>
            <person name="Saif S."/>
            <person name="Shea T."/>
            <person name="Sykes S."/>
            <person name="Wortman J."/>
            <person name="Nusbaum C."/>
            <person name="Birren B."/>
        </authorList>
    </citation>
    <scope>NUCLEOTIDE SEQUENCE [LARGE SCALE GENOMIC DNA]</scope>
    <source>
        <strain evidence="10">nilgiri</strain>
    </source>
</reference>
<dbReference type="EMBL" id="KQ001679">
    <property type="protein sequence ID" value="KJP87148.1"/>
    <property type="molecule type" value="Genomic_DNA"/>
</dbReference>
<dbReference type="GO" id="GO:0000045">
    <property type="term" value="P:autophagosome assembly"/>
    <property type="evidence" value="ECO:0007669"/>
    <property type="project" value="TreeGrafter"/>
</dbReference>
<dbReference type="InterPro" id="IPR001263">
    <property type="entry name" value="PI3K_accessory_dom"/>
</dbReference>
<evidence type="ECO:0000256" key="3">
    <source>
        <dbReference type="ARBA" id="ARBA00022741"/>
    </source>
</evidence>
<dbReference type="InterPro" id="IPR011009">
    <property type="entry name" value="Kinase-like_dom_sf"/>
</dbReference>
<feature type="region of interest" description="Disordered" evidence="6">
    <location>
        <begin position="1082"/>
        <end position="1107"/>
    </location>
</feature>
<dbReference type="InterPro" id="IPR015433">
    <property type="entry name" value="PI3/4_kinase"/>
</dbReference>
<feature type="region of interest" description="Disordered" evidence="6">
    <location>
        <begin position="158"/>
        <end position="178"/>
    </location>
</feature>
<gene>
    <name evidence="9" type="ORF">AK88_03195</name>
</gene>
<dbReference type="GO" id="GO:0005777">
    <property type="term" value="C:peroxisome"/>
    <property type="evidence" value="ECO:0007669"/>
    <property type="project" value="TreeGrafter"/>
</dbReference>
<dbReference type="SMART" id="SM00146">
    <property type="entry name" value="PI3Kc"/>
    <property type="match status" value="1"/>
</dbReference>
<accession>A0A0D9QJN4</accession>
<evidence type="ECO:0000256" key="2">
    <source>
        <dbReference type="ARBA" id="ARBA00022679"/>
    </source>
</evidence>
<dbReference type="InterPro" id="IPR000403">
    <property type="entry name" value="PI3/4_kinase_cat_dom"/>
</dbReference>
<evidence type="ECO:0000256" key="1">
    <source>
        <dbReference type="ARBA" id="ARBA00012073"/>
    </source>
</evidence>
<proteinExistence type="predicted"/>
<dbReference type="GO" id="GO:0005768">
    <property type="term" value="C:endosome"/>
    <property type="evidence" value="ECO:0007669"/>
    <property type="project" value="TreeGrafter"/>
</dbReference>
<dbReference type="PANTHER" id="PTHR10048">
    <property type="entry name" value="PHOSPHATIDYLINOSITOL KINASE"/>
    <property type="match status" value="1"/>
</dbReference>
<dbReference type="GeneID" id="24268509"/>
<keyword evidence="2" id="KW-0808">Transferase</keyword>
<protein>
    <recommendedName>
        <fullName evidence="1">phosphatidylinositol 3-kinase</fullName>
        <ecNumber evidence="1">2.7.1.137</ecNumber>
    </recommendedName>
</protein>
<feature type="region of interest" description="Disordered" evidence="6">
    <location>
        <begin position="288"/>
        <end position="320"/>
    </location>
</feature>
<dbReference type="CDD" id="cd00896">
    <property type="entry name" value="PI3Kc_III"/>
    <property type="match status" value="1"/>
</dbReference>
<dbReference type="SUPFAM" id="SSF48371">
    <property type="entry name" value="ARM repeat"/>
    <property type="match status" value="1"/>
</dbReference>
<evidence type="ECO:0000313" key="9">
    <source>
        <dbReference type="EMBL" id="KJP87148.1"/>
    </source>
</evidence>
<feature type="region of interest" description="Disordered" evidence="6">
    <location>
        <begin position="222"/>
        <end position="241"/>
    </location>
</feature>
<evidence type="ECO:0000259" key="7">
    <source>
        <dbReference type="PROSITE" id="PS50290"/>
    </source>
</evidence>
<feature type="compositionally biased region" description="Polar residues" evidence="6">
    <location>
        <begin position="309"/>
        <end position="320"/>
    </location>
</feature>
<feature type="compositionally biased region" description="Basic and acidic residues" evidence="6">
    <location>
        <begin position="165"/>
        <end position="178"/>
    </location>
</feature>
<dbReference type="PROSITE" id="PS51545">
    <property type="entry name" value="PIK_HELICAL"/>
    <property type="match status" value="1"/>
</dbReference>
<feature type="region of interest" description="Disordered" evidence="6">
    <location>
        <begin position="110"/>
        <end position="131"/>
    </location>
</feature>
<evidence type="ECO:0000259" key="8">
    <source>
        <dbReference type="PROSITE" id="PS51545"/>
    </source>
</evidence>
<dbReference type="OMA" id="RRISEMY"/>
<organism evidence="9 10">
    <name type="scientific">Plasmodium fragile</name>
    <dbReference type="NCBI Taxonomy" id="5857"/>
    <lineage>
        <taxon>Eukaryota</taxon>
        <taxon>Sar</taxon>
        <taxon>Alveolata</taxon>
        <taxon>Apicomplexa</taxon>
        <taxon>Aconoidasida</taxon>
        <taxon>Haemosporida</taxon>
        <taxon>Plasmodiidae</taxon>
        <taxon>Plasmodium</taxon>
        <taxon>Plasmodium (Plasmodium)</taxon>
    </lineage>
</organism>
<dbReference type="InterPro" id="IPR018936">
    <property type="entry name" value="PI3/4_kinase_CS"/>
</dbReference>
<feature type="compositionally biased region" description="Acidic residues" evidence="6">
    <location>
        <begin position="1083"/>
        <end position="1093"/>
    </location>
</feature>
<dbReference type="OrthoDB" id="67688at2759"/>
<dbReference type="GO" id="GO:0034271">
    <property type="term" value="C:phosphatidylinositol 3-kinase complex, class III, type I"/>
    <property type="evidence" value="ECO:0007669"/>
    <property type="project" value="TreeGrafter"/>
</dbReference>
<evidence type="ECO:0000256" key="5">
    <source>
        <dbReference type="ARBA" id="ARBA00022840"/>
    </source>
</evidence>
<dbReference type="Gene3D" id="1.10.1070.11">
    <property type="entry name" value="Phosphatidylinositol 3-/4-kinase, catalytic domain"/>
    <property type="match status" value="1"/>
</dbReference>
<dbReference type="GO" id="GO:0000407">
    <property type="term" value="C:phagophore assembly site"/>
    <property type="evidence" value="ECO:0007669"/>
    <property type="project" value="TreeGrafter"/>
</dbReference>
<evidence type="ECO:0000256" key="6">
    <source>
        <dbReference type="SAM" id="MobiDB-lite"/>
    </source>
</evidence>
<dbReference type="GO" id="GO:0048015">
    <property type="term" value="P:phosphatidylinositol-mediated signaling"/>
    <property type="evidence" value="ECO:0007669"/>
    <property type="project" value="TreeGrafter"/>
</dbReference>
<dbReference type="InterPro" id="IPR016024">
    <property type="entry name" value="ARM-type_fold"/>
</dbReference>
<name>A0A0D9QJN4_PLAFR</name>
<dbReference type="PROSITE" id="PS50290">
    <property type="entry name" value="PI3_4_KINASE_3"/>
    <property type="match status" value="1"/>
</dbReference>
<keyword evidence="10" id="KW-1185">Reference proteome</keyword>
<dbReference type="GO" id="GO:0006897">
    <property type="term" value="P:endocytosis"/>
    <property type="evidence" value="ECO:0007669"/>
    <property type="project" value="TreeGrafter"/>
</dbReference>
<keyword evidence="5" id="KW-0067">ATP-binding</keyword>
<dbReference type="InterPro" id="IPR036940">
    <property type="entry name" value="PI3/4_kinase_cat_sf"/>
</dbReference>
<dbReference type="VEuPathDB" id="PlasmoDB:AK88_03195"/>
<dbReference type="InterPro" id="IPR057756">
    <property type="entry name" value="PI3-kinase_type3/VPS34_cat"/>
</dbReference>
<dbReference type="PANTHER" id="PTHR10048:SF7">
    <property type="entry name" value="PHOSPHATIDYLINOSITOL 3-KINASE CATALYTIC SUBUNIT TYPE 3"/>
    <property type="match status" value="1"/>
</dbReference>
<evidence type="ECO:0000313" key="10">
    <source>
        <dbReference type="Proteomes" id="UP000054561"/>
    </source>
</evidence>
<dbReference type="InterPro" id="IPR042236">
    <property type="entry name" value="PI3K_accessory_sf"/>
</dbReference>
<dbReference type="Proteomes" id="UP000054561">
    <property type="component" value="Unassembled WGS sequence"/>
</dbReference>
<dbReference type="Gene3D" id="3.30.1010.10">
    <property type="entry name" value="Phosphatidylinositol 3-kinase Catalytic Subunit, Chain A, domain 4"/>
    <property type="match status" value="1"/>
</dbReference>
<dbReference type="GO" id="GO:0005524">
    <property type="term" value="F:ATP binding"/>
    <property type="evidence" value="ECO:0007669"/>
    <property type="project" value="UniProtKB-KW"/>
</dbReference>
<dbReference type="SMART" id="SM00145">
    <property type="entry name" value="PI3Ka"/>
    <property type="match status" value="1"/>
</dbReference>
<dbReference type="Pfam" id="PF00454">
    <property type="entry name" value="PI3_PI4_kinase"/>
    <property type="match status" value="1"/>
</dbReference>
<evidence type="ECO:0000256" key="4">
    <source>
        <dbReference type="ARBA" id="ARBA00022777"/>
    </source>
</evidence>
<keyword evidence="3" id="KW-0547">Nucleotide-binding</keyword>
<feature type="region of interest" description="Disordered" evidence="6">
    <location>
        <begin position="26"/>
        <end position="57"/>
    </location>
</feature>
<dbReference type="Pfam" id="PF00613">
    <property type="entry name" value="PI3Ka"/>
    <property type="match status" value="1"/>
</dbReference>
<dbReference type="RefSeq" id="XP_012336239.1">
    <property type="nucleotide sequence ID" value="XM_012480816.1"/>
</dbReference>
<dbReference type="PROSITE" id="PS00916">
    <property type="entry name" value="PI3_4_KINASE_2"/>
    <property type="match status" value="1"/>
</dbReference>
<dbReference type="FunFam" id="1.10.1070.11:FF:000002">
    <property type="entry name" value="Phosphatidylinositol 3-kinase catalytic subunit type 3"/>
    <property type="match status" value="1"/>
</dbReference>
<sequence length="1684" mass="192940">MSNGNIKDIRDYFSVRLSLFTVFKGGHGNDVQGRRRRSHGVKDPGVAPGEAASSPPANTANIAHAVNAANEGGAANTDDAASAPNGGDKAVLLRKMKRLDKFKYLQRKRKKKHLSIPADGKERLHPGRGHSKRRVVPLIQSKGATARVRVGLTSGVDSKSNRYKRREEPPHGKYTNEEKMSSEEFEAICYFLMDKEFYSHPVSINCAGFGTRKNSHHANRLSEKGVNPLGEDMKKSTRVKKKDKWNNYDDRISENLAQMLRTSDRNGSISGKRETGVGEQFCENTLGGNNLTSGGGEPPEGATAKCGSSRDNFSEDSTTIPRNRKTKAIRRNLYTINRTLNYPIRHSQLSPDSYLFFLIKHKKKKNWKFYSYCRVFSPSGVIKQGLQIKKLYHLGRKEKIQDVITSALRKKIAHVDDNNSTRGTSYQGIISFLQDNSVYRDLLCLYRTPRKGSVKNVLSEASSERDSHHSVLPLLEKKKKKRNVRKRVYVGDGTDGPEDALECTTPVRIDKRHEQLIYPIEGGNPCLLQTSDTFYQSMKQCSRVERTTTKAQRLYYLSCDQHWGKKKKKKIMTSQVKILQRKVRQYEGELFCAGGRRRYKCGQPGHLLEETLPKRSRVAASLRRISEMYAQWKTKEERHIAGFLFFHFCLFNKRCVYYGDKRGGDDQGGSDGRESCPTSCHPDNCDDGDYRSSWFFNSFDYVGEVDGASGEGTNLLVETFLKRVKRPLRVGKEPLQRNETLGAVGMEGKGPGKEKKRNDIFDHMNKYASRISKNIHLANRSRYDDYPFDFSLQKGEGGWNDTADAAPAMEEIKTINTILNTPVIKLNEAEKRCLWKFRLQLVNREDALGKFVKNINWDNQQEKDEATQLLNYWSKPSLENCLELLNCHLQRTVIKKYVMQIIAQAKKDQLKLYLFQLVQSLRVFNHQPIDDLFIETLINKCITSKKLSIFLHWFLLSETKDKCKGNLYIHIHKLFITKLMTSNLKKKRKILSILKNQNRFRNQLLYLTKIAKSKSDRIHNKTKKLRQFLFCYRQNYGCVVIKDFIKNNIFVSDNEVYDFVSPRGARQGEADVEQVQAEHLEADGAEAEAEEEGVPAQHVGEEDADSVHHQSDVCNSVYYLHGELSICADPGADTYFFQYEPRGAQIAQGALPASHRSTSEVSTEDSKTVTYIDDSRGVPMERNKDTSFFSNLLQLNDNFDFFLSATYSDEDNNIDILDDSISLVRKQKIKRIRAPLILPIDPDIEFLSFLPEQSYVLRSSLYPIVIACLVRKKIKLAHEHFHNLIINEQKYLKKNVKKKKNYSMYHSFNSKFLKSLYSSFDCASDFEHHYKKVKWEGKNIFYDGRKVEKVGLQKWVPGDSAECPREECPREECPREDCPREECPSEAAPSAGSPPNAGVVIHHESESNSHNKQRAKKYNEIYELSIKKYIYKAGDDLRQDHLVIQIICIIDNMWKRYGLDLKLTLYKVLALSTDDGFIEFVNYAESISSIKKNYKGEIRQYFMENNMDSNCPLGFDVTILENFISSCAGYSVITYLLGIGDRHLDNLMVSRDGCFFHIDFGYIFGEDPKPFSPPMKLCKEMIEAMGGAHSVGYEQFLKKCCLAYKYLRYHSKLIISLLECMCESGLKDMKMSPELCVLKVQEKFRLDLNDEAAEVYFLSVINSSVKTLFPVVVDKLHEWALNWK</sequence>
<dbReference type="Gene3D" id="1.25.40.70">
    <property type="entry name" value="Phosphatidylinositol 3-kinase, accessory domain (PIK)"/>
    <property type="match status" value="1"/>
</dbReference>
<dbReference type="GO" id="GO:0016303">
    <property type="term" value="F:1-phosphatidylinositol-3-kinase activity"/>
    <property type="evidence" value="ECO:0007669"/>
    <property type="project" value="UniProtKB-EC"/>
</dbReference>